<organism evidence="1 2">
    <name type="scientific">Panagrellus redivivus</name>
    <name type="common">Microworm</name>
    <dbReference type="NCBI Taxonomy" id="6233"/>
    <lineage>
        <taxon>Eukaryota</taxon>
        <taxon>Metazoa</taxon>
        <taxon>Ecdysozoa</taxon>
        <taxon>Nematoda</taxon>
        <taxon>Chromadorea</taxon>
        <taxon>Rhabditida</taxon>
        <taxon>Tylenchina</taxon>
        <taxon>Panagrolaimomorpha</taxon>
        <taxon>Panagrolaimoidea</taxon>
        <taxon>Panagrolaimidae</taxon>
        <taxon>Panagrellus</taxon>
    </lineage>
</organism>
<reference evidence="1" key="1">
    <citation type="journal article" date="2013" name="Genetics">
        <title>The draft genome and transcriptome of Panagrellus redivivus are shaped by the harsh demands of a free-living lifestyle.</title>
        <authorList>
            <person name="Srinivasan J."/>
            <person name="Dillman A.R."/>
            <person name="Macchietto M.G."/>
            <person name="Heikkinen L."/>
            <person name="Lakso M."/>
            <person name="Fracchia K.M."/>
            <person name="Antoshechkin I."/>
            <person name="Mortazavi A."/>
            <person name="Wong G."/>
            <person name="Sternberg P.W."/>
        </authorList>
    </citation>
    <scope>NUCLEOTIDE SEQUENCE [LARGE SCALE GENOMIC DNA]</scope>
    <source>
        <strain evidence="1">MT8872</strain>
    </source>
</reference>
<dbReference type="Proteomes" id="UP000492821">
    <property type="component" value="Unassembled WGS sequence"/>
</dbReference>
<dbReference type="AlphaFoldDB" id="A0A7E4UR38"/>
<accession>A0A7E4UR38</accession>
<name>A0A7E4UR38_PANRE</name>
<keyword evidence="1" id="KW-1185">Reference proteome</keyword>
<evidence type="ECO:0000313" key="2">
    <source>
        <dbReference type="WBParaSite" id="Pan_g11820.t1"/>
    </source>
</evidence>
<evidence type="ECO:0000313" key="1">
    <source>
        <dbReference type="Proteomes" id="UP000492821"/>
    </source>
</evidence>
<protein>
    <submittedName>
        <fullName evidence="2">Uncharacterized protein</fullName>
    </submittedName>
</protein>
<sequence>MARFIAVYGNRYLYTVSNFLTDALHLTPEGICIILKHTNPIQHVKQTCNNGRFHPPRVLLSLSLNNDGSFVGIR</sequence>
<reference evidence="2" key="2">
    <citation type="submission" date="2020-10" db="UniProtKB">
        <authorList>
            <consortium name="WormBaseParasite"/>
        </authorList>
    </citation>
    <scope>IDENTIFICATION</scope>
</reference>
<dbReference type="WBParaSite" id="Pan_g11820.t1">
    <property type="protein sequence ID" value="Pan_g11820.t1"/>
    <property type="gene ID" value="Pan_g11820"/>
</dbReference>
<proteinExistence type="predicted"/>